<protein>
    <submittedName>
        <fullName evidence="3">Fibronectin-binding domain-containing protein</fullName>
    </submittedName>
</protein>
<dbReference type="AlphaFoldDB" id="A0A7C5L7T6"/>
<dbReference type="GO" id="GO:0072344">
    <property type="term" value="P:rescue of stalled ribosome"/>
    <property type="evidence" value="ECO:0007669"/>
    <property type="project" value="TreeGrafter"/>
</dbReference>
<dbReference type="InterPro" id="IPR051608">
    <property type="entry name" value="RQC_Subunit_NEMF"/>
</dbReference>
<organism evidence="3">
    <name type="scientific">Caldiarchaeum subterraneum</name>
    <dbReference type="NCBI Taxonomy" id="311458"/>
    <lineage>
        <taxon>Archaea</taxon>
        <taxon>Nitrososphaerota</taxon>
        <taxon>Candidatus Caldarchaeales</taxon>
        <taxon>Candidatus Caldarchaeaceae</taxon>
        <taxon>Candidatus Caldarchaeum</taxon>
    </lineage>
</organism>
<dbReference type="PANTHER" id="PTHR15239">
    <property type="entry name" value="NUCLEAR EXPORT MEDIATOR FACTOR NEMF"/>
    <property type="match status" value="1"/>
</dbReference>
<evidence type="ECO:0000259" key="2">
    <source>
        <dbReference type="Pfam" id="PF05670"/>
    </source>
</evidence>
<dbReference type="Pfam" id="PF05670">
    <property type="entry name" value="NFACT-R_1"/>
    <property type="match status" value="1"/>
</dbReference>
<accession>A0A7C5L7T6</accession>
<gene>
    <name evidence="3" type="ORF">ENM11_04715</name>
</gene>
<dbReference type="InterPro" id="IPR010979">
    <property type="entry name" value="Ribosomal_uS13-like_H2TH"/>
</dbReference>
<dbReference type="PANTHER" id="PTHR15239:SF6">
    <property type="entry name" value="RIBOSOME QUALITY CONTROL COMPLEX SUBUNIT NEMF"/>
    <property type="match status" value="1"/>
</dbReference>
<feature type="coiled-coil region" evidence="1">
    <location>
        <begin position="379"/>
        <end position="413"/>
    </location>
</feature>
<dbReference type="SUPFAM" id="SSF46946">
    <property type="entry name" value="S13-like H2TH domain"/>
    <property type="match status" value="1"/>
</dbReference>
<reference evidence="3" key="1">
    <citation type="journal article" date="2020" name="mSystems">
        <title>Genome- and Community-Level Interaction Insights into Carbon Utilization and Element Cycling Functions of Hydrothermarchaeota in Hydrothermal Sediment.</title>
        <authorList>
            <person name="Zhou Z."/>
            <person name="Liu Y."/>
            <person name="Xu W."/>
            <person name="Pan J."/>
            <person name="Luo Z.H."/>
            <person name="Li M."/>
        </authorList>
    </citation>
    <scope>NUCLEOTIDE SEQUENCE [LARGE SCALE GENOMIC DNA]</scope>
    <source>
        <strain evidence="3">SpSt-1056</strain>
    </source>
</reference>
<proteinExistence type="predicted"/>
<sequence length="632" mass="70729">MVKLSSAEIAVLVNEVRPMVNEAFVKNVYIVGHKSVVLKLFKPGVGTFELLLAAGSAFFCTDKNLPKPEKPSDQTARLRKLITGLKIAEMMQKGFERIIEIKFHKDNLSLLTELMPPGNLVLLKDEVVIWALESFEKGSRPVRKGFEYKLPAQRFSVKPGALPEDFFKLLNPSSPIIASLSRDLGLGGKYAEEVLLRAGVDKQANTSSLADEQKRKIADALSDVLKELELPRPVVYFRDDEAVPSAVMLKSLANFRHMTTNTFSEAVMTAYLHEMACEQKAEAYKQLNEKIRALEKMRGDRLYVVQALEAKKKDLETLIDKVLSVSRLFEDFWTEPEQKSTLLQKHVGCKTILNQDLLHLEMGEAKFTFRKGESVHRALGRLYNEVKTLRNTIAKLQQEIIQIEEEIRKTAFEKEAISVTVNVRKPEARKPKKPFREFRTSGGFAVMIGRDANSNIQLLKKHLSKDDLVLHADIPGSPATVLKNGARASAEDIQEAAQITACYSRAWREKFSNASVYCVQPSQVSFTPPSGQFLPKGSFMVYGRKTYVTAELRLAAVSLEKEGASIVPLLTARRLNLAYVELRPGKTGAGEAAKTILDLLKIPVSQEDLKSLEAQIPYGVCSVFYQDKLIKS</sequence>
<dbReference type="InterPro" id="IPR008532">
    <property type="entry name" value="NFACT_RNA-bd"/>
</dbReference>
<dbReference type="Pfam" id="PF05833">
    <property type="entry name" value="NFACT_N"/>
    <property type="match status" value="1"/>
</dbReference>
<evidence type="ECO:0000256" key="1">
    <source>
        <dbReference type="SAM" id="Coils"/>
    </source>
</evidence>
<dbReference type="GO" id="GO:0043023">
    <property type="term" value="F:ribosomal large subunit binding"/>
    <property type="evidence" value="ECO:0007669"/>
    <property type="project" value="TreeGrafter"/>
</dbReference>
<name>A0A7C5L7T6_CALS0</name>
<feature type="domain" description="NFACT RNA-binding" evidence="2">
    <location>
        <begin position="435"/>
        <end position="543"/>
    </location>
</feature>
<dbReference type="GO" id="GO:1990112">
    <property type="term" value="C:RQC complex"/>
    <property type="evidence" value="ECO:0007669"/>
    <property type="project" value="TreeGrafter"/>
</dbReference>
<keyword evidence="1" id="KW-0175">Coiled coil</keyword>
<comment type="caution">
    <text evidence="3">The sequence shown here is derived from an EMBL/GenBank/DDBJ whole genome shotgun (WGS) entry which is preliminary data.</text>
</comment>
<dbReference type="GO" id="GO:0000049">
    <property type="term" value="F:tRNA binding"/>
    <property type="evidence" value="ECO:0007669"/>
    <property type="project" value="TreeGrafter"/>
</dbReference>
<dbReference type="Gene3D" id="2.30.310.10">
    <property type="entry name" value="ibrinogen binding protein from staphylococcus aureus domain"/>
    <property type="match status" value="1"/>
</dbReference>
<evidence type="ECO:0000313" key="3">
    <source>
        <dbReference type="EMBL" id="HHK68442.1"/>
    </source>
</evidence>
<feature type="coiled-coil region" evidence="1">
    <location>
        <begin position="277"/>
        <end position="325"/>
    </location>
</feature>
<dbReference type="EMBL" id="DRWN01000031">
    <property type="protein sequence ID" value="HHK68442.1"/>
    <property type="molecule type" value="Genomic_DNA"/>
</dbReference>